<keyword evidence="1" id="KW-1133">Transmembrane helix</keyword>
<keyword evidence="1" id="KW-0472">Membrane</keyword>
<feature type="transmembrane region" description="Helical" evidence="1">
    <location>
        <begin position="6"/>
        <end position="28"/>
    </location>
</feature>
<feature type="transmembrane region" description="Helical" evidence="1">
    <location>
        <begin position="172"/>
        <end position="194"/>
    </location>
</feature>
<gene>
    <name evidence="2" type="ORF">NEMVEDRAFT_v1g241309</name>
</gene>
<dbReference type="EMBL" id="DS469549">
    <property type="protein sequence ID" value="EDO43990.1"/>
    <property type="molecule type" value="Genomic_DNA"/>
</dbReference>
<protein>
    <submittedName>
        <fullName evidence="2">Uncharacterized protein</fullName>
    </submittedName>
</protein>
<organism evidence="2 3">
    <name type="scientific">Nematostella vectensis</name>
    <name type="common">Starlet sea anemone</name>
    <dbReference type="NCBI Taxonomy" id="45351"/>
    <lineage>
        <taxon>Eukaryota</taxon>
        <taxon>Metazoa</taxon>
        <taxon>Cnidaria</taxon>
        <taxon>Anthozoa</taxon>
        <taxon>Hexacorallia</taxon>
        <taxon>Actiniaria</taxon>
        <taxon>Edwardsiidae</taxon>
        <taxon>Nematostella</taxon>
    </lineage>
</organism>
<dbReference type="HOGENOM" id="CLU_895177_0_0_1"/>
<dbReference type="KEGG" id="nve:5515883"/>
<keyword evidence="1" id="KW-0812">Transmembrane</keyword>
<accession>A7RX91</accession>
<proteinExistence type="predicted"/>
<feature type="transmembrane region" description="Helical" evidence="1">
    <location>
        <begin position="75"/>
        <end position="100"/>
    </location>
</feature>
<sequence length="311" mass="34539">MMVSGLLHLCVFAVGIILNLFLLARCFCKRWSSVPSPMMYLIAVQGIFSVICIFLNFFIILTTMTRFGSALSCSVLPTLIVVLVSMAVFNFTALVIVKHLEVVHGRKITKKAVVLSLLGVIACTTTILSPALVYPIDSGVPIFVCEGCLCNEGLLPREIDTFLINVTSYAPWFLLLQFIIPAAILVNRLIMILIDNVRKEVAAKPLIISHRYCYSTDAVVHTITIVSVVFTSFAIFSKQNVKDPMESLNSLFHVMELFSVVVLCFPVYLFDLLELEYEDAIGLYSGMTDDKSLLIVDAENSYNGDETLLKI</sequence>
<dbReference type="AlphaFoldDB" id="A7RX91"/>
<dbReference type="InParanoid" id="A7RX91"/>
<dbReference type="OMA" id="ILEISWA"/>
<feature type="transmembrane region" description="Helical" evidence="1">
    <location>
        <begin position="112"/>
        <end position="134"/>
    </location>
</feature>
<feature type="transmembrane region" description="Helical" evidence="1">
    <location>
        <begin position="248"/>
        <end position="270"/>
    </location>
</feature>
<feature type="transmembrane region" description="Helical" evidence="1">
    <location>
        <begin position="214"/>
        <end position="236"/>
    </location>
</feature>
<evidence type="ECO:0000313" key="2">
    <source>
        <dbReference type="EMBL" id="EDO43990.1"/>
    </source>
</evidence>
<evidence type="ECO:0000256" key="1">
    <source>
        <dbReference type="SAM" id="Phobius"/>
    </source>
</evidence>
<feature type="transmembrane region" description="Helical" evidence="1">
    <location>
        <begin position="40"/>
        <end position="63"/>
    </location>
</feature>
<name>A7RX91_NEMVE</name>
<keyword evidence="3" id="KW-1185">Reference proteome</keyword>
<dbReference type="Proteomes" id="UP000001593">
    <property type="component" value="Unassembled WGS sequence"/>
</dbReference>
<evidence type="ECO:0000313" key="3">
    <source>
        <dbReference type="Proteomes" id="UP000001593"/>
    </source>
</evidence>
<reference evidence="2 3" key="1">
    <citation type="journal article" date="2007" name="Science">
        <title>Sea anemone genome reveals ancestral eumetazoan gene repertoire and genomic organization.</title>
        <authorList>
            <person name="Putnam N.H."/>
            <person name="Srivastava M."/>
            <person name="Hellsten U."/>
            <person name="Dirks B."/>
            <person name="Chapman J."/>
            <person name="Salamov A."/>
            <person name="Terry A."/>
            <person name="Shapiro H."/>
            <person name="Lindquist E."/>
            <person name="Kapitonov V.V."/>
            <person name="Jurka J."/>
            <person name="Genikhovich G."/>
            <person name="Grigoriev I.V."/>
            <person name="Lucas S.M."/>
            <person name="Steele R.E."/>
            <person name="Finnerty J.R."/>
            <person name="Technau U."/>
            <person name="Martindale M.Q."/>
            <person name="Rokhsar D.S."/>
        </authorList>
    </citation>
    <scope>NUCLEOTIDE SEQUENCE [LARGE SCALE GENOMIC DNA]</scope>
    <source>
        <strain evidence="3">CH2 X CH6</strain>
    </source>
</reference>